<feature type="domain" description="HYR" evidence="2">
    <location>
        <begin position="2682"/>
        <end position="2781"/>
    </location>
</feature>
<keyword evidence="1" id="KW-0677">Repeat</keyword>
<reference evidence="3 4" key="1">
    <citation type="submission" date="2016-10" db="EMBL/GenBank/DDBJ databases">
        <authorList>
            <person name="de Groot N.N."/>
        </authorList>
    </citation>
    <scope>NUCLEOTIDE SEQUENCE [LARGE SCALE GENOMIC DNA]</scope>
    <source>
        <strain evidence="3 4">DSM 25947</strain>
    </source>
</reference>
<accession>A0A1I0D494</accession>
<dbReference type="PANTHER" id="PTHR24273">
    <property type="entry name" value="FI04643P-RELATED"/>
    <property type="match status" value="1"/>
</dbReference>
<gene>
    <name evidence="3" type="ORF">SAMN05444285_10920</name>
</gene>
<feature type="domain" description="HYR" evidence="2">
    <location>
        <begin position="142"/>
        <end position="228"/>
    </location>
</feature>
<protein>
    <submittedName>
        <fullName evidence="3">HYR domain-containing protein</fullName>
    </submittedName>
</protein>
<dbReference type="OrthoDB" id="1091850at2"/>
<proteinExistence type="predicted"/>
<dbReference type="Pfam" id="PF02494">
    <property type="entry name" value="HYR"/>
    <property type="match status" value="7"/>
</dbReference>
<feature type="domain" description="HYR" evidence="2">
    <location>
        <begin position="2132"/>
        <end position="2228"/>
    </location>
</feature>
<feature type="domain" description="HYR" evidence="2">
    <location>
        <begin position="2229"/>
        <end position="2317"/>
    </location>
</feature>
<dbReference type="EMBL" id="FOHT01000009">
    <property type="protein sequence ID" value="SET26426.1"/>
    <property type="molecule type" value="Genomic_DNA"/>
</dbReference>
<feature type="domain" description="HYR" evidence="2">
    <location>
        <begin position="1282"/>
        <end position="1365"/>
    </location>
</feature>
<dbReference type="PROSITE" id="PS50825">
    <property type="entry name" value="HYR"/>
    <property type="match status" value="8"/>
</dbReference>
<dbReference type="InterPro" id="IPR003410">
    <property type="entry name" value="HYR_dom"/>
</dbReference>
<dbReference type="InterPro" id="IPR057078">
    <property type="entry name" value="HYR-4C"/>
</dbReference>
<evidence type="ECO:0000256" key="1">
    <source>
        <dbReference type="ARBA" id="ARBA00022737"/>
    </source>
</evidence>
<feature type="domain" description="HYR" evidence="2">
    <location>
        <begin position="2038"/>
        <end position="2131"/>
    </location>
</feature>
<name>A0A1I0D494_9BACT</name>
<sequence length="3051" mass="323940">MAVLTFTMDVKSLSWESYVPDLYSELGEAEFLSKSVDAHSLFPANTLYDDTTGIICPEDIALYTDLNSCVAVINAGLNVTDPNSIISSLSWEMTGATEATSNGFGINQIGSYTFNEGTTVVTYRGATLYNNSINCTFTVTVTDNQAPRLISSPGHITVRNLPGECYANVSWTEPSAVDNCVPPDQLIYTSNYSSGQQFPVGSTRVEYRISDGVNTAFHSFTVTVIDAEAPEMIAPLAMESECGKPVPDAFTTWEQFEQAGGSANDNCSVNYGSFRYVGQTSSGITCPYTVTRIYSISDNDGNVSEVKHVIEVIGEGMAYEATVEATEPEVLLEPGAETQAEILFSKTDVSCKGSRTGVVDLTVNGTSGIVNFVWSTQNGSGIVQGAEDQSTLSDGDYTVMVYEDGVRLLAFDFSILVVDNQAPVLNAPENIQRNCGQYIPSAYSTWSDFANAGGTVSDNCQLYYSSFRLASEAKSNPDCPYTLTRVYEITDVNGNRGVAEHLITVEAEDVILKSGMADCTASSGNWSNPAIWSCGKVPTSLDNVIIPDGVTVTVDVAAVCNNITIESGGELNHGVNLSTTVQVYGDWTNNGTYDGGTNGVVEFTGPGSATISGTTEFEGLIVNKDDGLSSLLTINGGVNVLSSGLLTMTSGLITIPGGSSFSVNPSIGLDIEYEAGFDVTGGSLATGDFTITNEGLIRIAAGSNVTLGDDSGNEVHTQFDGAFIVTGGDVDIAGRLYNSASGTLDPDGLNLTSGITISSGTVTLCTLGNKASSTGSLQVTSAGNFEFSGGTIVFQNPSTATSELDLGLIDGTGTKNITGGTFQFGNALTPNGSIFHIDSEIKIPNIVTYSGSALFLDMPVDGASIVECIDQATEPTPPVVQDNCGYEITPIVPSGYQVTSYDGCEGDVTYTYTYEDCDGSSHDWVFTYTIKDVTNPTASGPITVDLECADDLPAAATTIAGFLALTGADAADNCTAQSDVVVTSVDNTTGAGSCSGVITRTYTIEDECGNTVSVDHVFTVTDNTNPTATAPATVDLECADDKPAAATTIAGFLALPGAAAADNCTATANLTVSSNDVVTTPGSCNGVITRTYTIEDECGNTVSVDHVFTETDNEDPTAFNPLPITVQCAADVPAPDITVVTDGADNCTANPVVAFVSDVSDGNSCPEIITRTYSVTDDCNNSIQVTQMITINDNILPTWTTTANNLDRTIECSDGSGLTAAQALAPVASDNCAGTISYTKNSGVFVPVAPGSTEGTYTNTWTAADACGNSTAAVFTQVITIVDNTPPTITCPGNLTANTPLGTCGAVVTYTTPVGADNCAGATTVQTTGLPSGSTFPVGVTTNTFEVTDAAGNTNSCSFTVTVTDNRKPVLTLPATAIIACHESTHPDNTGWATATDNCAVDELSYTDSYGPPAVNCVDNYTIYREWLAVDIHGNQSSATQEIKVSDVTGPEVVFANQIIEVNCPDDIPGYYENLDQFLASNSLNQVNDLCSGSVTMQLYDEYSFFDPLAESAGYCPDSVSRVYRFYDECLNYTELEQKIIVTDLLNCSCTECTDEVVVYDVDLRPDPDSIWAEYKVRKDKNARCCLDDVWWEEGGNDPYRCVSFNVIIDNDAVGVQIKTSKGQDAKEWRIDCENVSLEGPDGNIICLPSGEYHLFTHCKQGADPIDYEIRSVRGIIESGDIETRVDCSREIHTTGDFESVPVWSALNPLYDKYLDTSDPYNPIFFVPLEDKDDVPSSIQYQVCADVNGYICGQAADGTICDTITVNVYDPIETLIDLGDVVMCAGTPIDVEPVISPAGNYTIEWFEGTGAIGTPIHTGYIHTIETPGWYSVKITEYESGLPCNESTSDFEVVLDLSKPGLSAPPDTLFLSCDDPNADQKIIDWRESAWAFIVDAYGDTVTIDVEDNYNTSGGINLVCNEVLDVEFKAVDPCSNDSIDIATIVVIDTTPPIITPASNSIADCNTLDHNTHEGYLAWLANHGGATASDNCQDPATLIWSDNMATAVWEGNGARDSITVTFTVTDDCDNSASTTATFIIVDDIPPVIECPPNVQDTAAENYCSKVPGNLQDPVYSDECSVPRLTWTSTGALVSAGDGTVAGIAFPVGVTVVTYTVTDDAGLTASCSFSVRIVDVTQPNIEIEGCQDVSETMGPDECYVIPTTINDPVYSDDCWPLSSLVLSYTITGALNDAGTGSVRGKQFPVGVSTVEYTVTDPDGNSASCSFTVTMLRTDIPPAVISCPDSPEAVYATAGNCDAPVDLDSPTIDDPCATATYTISNDYNGTTNADDVYPVGITTVIWTITDNSGNETTCTQLVEVIDNQPPTITCQGDVEDLITDGGCDLESSLVTPPTYSDNCPNPVLTYVLTFEDGSTFSGTGSAHTYAFPVGKTQIHYTVTDAAGLKAECTYTVWIKNLDAPQFQVDCDVAIDVSVTSEAGQCGANVSPVPPGIINPCNEVYSIVNSFTGTADASGFYPVGSTTVTWTIIDASGTEYTCEQLVEVIDNQLPVLTCQGDVEDLITDGGCDLESSLVTPPTYSDNCPNPVLTYVLTFEDGSTFNGTGSAHTYAFPVGKTQIHYTVTDAAGLKAECSYTVWIKNLDAPQFQVDCDVAIDVSVTSEAGQCGANVSPVPPGIINPCNEVYSIVNSFTGTADASGFYPVGSTTVTWTIIDASGTEYTCEQLVEVIDLPPFVNCPGDYEYQADFNLPYRENITVADPTYGDNCPNPVLEWTLVEPDGTTYTSATTGINILPNPRRYYVGVTTISYKITDSSGLTDDCSFTVTVTGPPDITCPPTYEAPTDQGVCTATLNSTDHYGLPVLDEGVQPITWTWTITDPDGTEGATGTFVASEATPGPPDIGDYPFKVGTSTISWRAENISGFDECEHLVIVTDKEPPVITADPYENCVDPLHWATYNESDPTPQFGHVDPNLIKSPIDYRTLIAGDTDLDLTSLTDNCCDSLSMISKLQWRIEFVATPDPVTGTALSHPDISGTGQPSDYAVDGVPKDIYLWGDGVTFKTVTHNILYWIEDCNGNPVTEELRKEITITPRPQVIKTDY</sequence>
<evidence type="ECO:0000313" key="3">
    <source>
        <dbReference type="EMBL" id="SET26426.1"/>
    </source>
</evidence>
<dbReference type="RefSeq" id="WP_074780390.1">
    <property type="nucleotide sequence ID" value="NZ_FOHT01000009.1"/>
</dbReference>
<dbReference type="PANTHER" id="PTHR24273:SF32">
    <property type="entry name" value="HYALIN"/>
    <property type="match status" value="1"/>
</dbReference>
<evidence type="ECO:0000313" key="4">
    <source>
        <dbReference type="Proteomes" id="UP000181981"/>
    </source>
</evidence>
<feature type="domain" description="HYR" evidence="2">
    <location>
        <begin position="2318"/>
        <end position="2411"/>
    </location>
</feature>
<feature type="domain" description="HYR" evidence="2">
    <location>
        <begin position="2499"/>
        <end position="2594"/>
    </location>
</feature>
<dbReference type="Pfam" id="PF23237">
    <property type="entry name" value="HYR_4C"/>
    <property type="match status" value="1"/>
</dbReference>
<dbReference type="Proteomes" id="UP000181981">
    <property type="component" value="Unassembled WGS sequence"/>
</dbReference>
<organism evidence="3 4">
    <name type="scientific">Draconibacterium orientale</name>
    <dbReference type="NCBI Taxonomy" id="1168034"/>
    <lineage>
        <taxon>Bacteria</taxon>
        <taxon>Pseudomonadati</taxon>
        <taxon>Bacteroidota</taxon>
        <taxon>Bacteroidia</taxon>
        <taxon>Marinilabiliales</taxon>
        <taxon>Prolixibacteraceae</taxon>
        <taxon>Draconibacterium</taxon>
    </lineage>
</organism>
<evidence type="ECO:0000259" key="2">
    <source>
        <dbReference type="PROSITE" id="PS50825"/>
    </source>
</evidence>